<dbReference type="GO" id="GO:0012505">
    <property type="term" value="C:endomembrane system"/>
    <property type="evidence" value="ECO:0007669"/>
    <property type="project" value="TreeGrafter"/>
</dbReference>
<evidence type="ECO:0000256" key="1">
    <source>
        <dbReference type="PROSITE-ProRule" id="PRU00339"/>
    </source>
</evidence>
<protein>
    <submittedName>
        <fullName evidence="3">Uncharacterized protein</fullName>
    </submittedName>
</protein>
<dbReference type="Gene3D" id="1.25.40.10">
    <property type="entry name" value="Tetratricopeptide repeat domain"/>
    <property type="match status" value="1"/>
</dbReference>
<dbReference type="GO" id="GO:0016020">
    <property type="term" value="C:membrane"/>
    <property type="evidence" value="ECO:0007669"/>
    <property type="project" value="TreeGrafter"/>
</dbReference>
<dbReference type="OMA" id="QSACHIK"/>
<proteinExistence type="predicted"/>
<dbReference type="Pfam" id="PF14559">
    <property type="entry name" value="TPR_19"/>
    <property type="match status" value="1"/>
</dbReference>
<dbReference type="STRING" id="1109443.G4TNP1"/>
<evidence type="ECO:0000313" key="3">
    <source>
        <dbReference type="EMBL" id="CCA72934.1"/>
    </source>
</evidence>
<dbReference type="OrthoDB" id="433738at2759"/>
<dbReference type="EMBL" id="CAFZ01000191">
    <property type="protein sequence ID" value="CCA72934.1"/>
    <property type="molecule type" value="Genomic_DNA"/>
</dbReference>
<gene>
    <name evidence="3" type="ORF">PIIN_06870</name>
</gene>
<dbReference type="InterPro" id="IPR011990">
    <property type="entry name" value="TPR-like_helical_dom_sf"/>
</dbReference>
<name>G4TNP1_SERID</name>
<dbReference type="PANTHER" id="PTHR46512:SF1">
    <property type="entry name" value="PEPTIDYLPROLYL ISOMERASE"/>
    <property type="match status" value="1"/>
</dbReference>
<dbReference type="GO" id="GO:0005740">
    <property type="term" value="C:mitochondrial envelope"/>
    <property type="evidence" value="ECO:0007669"/>
    <property type="project" value="TreeGrafter"/>
</dbReference>
<evidence type="ECO:0000256" key="2">
    <source>
        <dbReference type="SAM" id="MobiDB-lite"/>
    </source>
</evidence>
<comment type="caution">
    <text evidence="3">The sequence shown here is derived from an EMBL/GenBank/DDBJ whole genome shotgun (WGS) entry which is preliminary data.</text>
</comment>
<dbReference type="InterPro" id="IPR019734">
    <property type="entry name" value="TPR_rpt"/>
</dbReference>
<dbReference type="eggNOG" id="ENOG502QZUJ">
    <property type="taxonomic scope" value="Eukaryota"/>
</dbReference>
<reference evidence="3 4" key="1">
    <citation type="journal article" date="2011" name="PLoS Pathog.">
        <title>Endophytic Life Strategies Decoded by Genome and Transcriptome Analyses of the Mutualistic Root Symbiont Piriformospora indica.</title>
        <authorList>
            <person name="Zuccaro A."/>
            <person name="Lahrmann U."/>
            <person name="Guldener U."/>
            <person name="Langen G."/>
            <person name="Pfiffi S."/>
            <person name="Biedenkopf D."/>
            <person name="Wong P."/>
            <person name="Samans B."/>
            <person name="Grimm C."/>
            <person name="Basiewicz M."/>
            <person name="Murat C."/>
            <person name="Martin F."/>
            <person name="Kogel K.H."/>
        </authorList>
    </citation>
    <scope>NUCLEOTIDE SEQUENCE [LARGE SCALE GENOMIC DNA]</scope>
    <source>
        <strain evidence="3 4">DSM 11827</strain>
    </source>
</reference>
<dbReference type="PROSITE" id="PS50005">
    <property type="entry name" value="TPR"/>
    <property type="match status" value="1"/>
</dbReference>
<keyword evidence="4" id="KW-1185">Reference proteome</keyword>
<dbReference type="GO" id="GO:0044183">
    <property type="term" value="F:protein folding chaperone"/>
    <property type="evidence" value="ECO:0007669"/>
    <property type="project" value="TreeGrafter"/>
</dbReference>
<dbReference type="InParanoid" id="G4TNP1"/>
<keyword evidence="1" id="KW-0802">TPR repeat</keyword>
<dbReference type="Proteomes" id="UP000007148">
    <property type="component" value="Unassembled WGS sequence"/>
</dbReference>
<dbReference type="SUPFAM" id="SSF48452">
    <property type="entry name" value="TPR-like"/>
    <property type="match status" value="1"/>
</dbReference>
<feature type="region of interest" description="Disordered" evidence="2">
    <location>
        <begin position="181"/>
        <end position="271"/>
    </location>
</feature>
<dbReference type="GO" id="GO:0043066">
    <property type="term" value="P:negative regulation of apoptotic process"/>
    <property type="evidence" value="ECO:0007669"/>
    <property type="project" value="TreeGrafter"/>
</dbReference>
<sequence length="271" mass="29541">MAYAGNDPLQKIETAKIKKEEADNAFKQGNLQTALLKYHEALMYLQGLDKNMLNAMSGGSSAKSPPAEVSDGEDEIETPGVKARKEEPEKKELSEVDDLLSKIYSNQSACHIKKQNWKRALETAEKSMSKNPENFKAQFRKGKALAELGYVEKSLATLEELLKKNPADQASINAEIARVKAADREREKKHNQKFKGFLNKKTAPKSFDSVSSTPSNTSSSSVQSTESEASTASVASSTGTVPAPNATLEPSGLVEVSEEEFEKAKRANARA</sequence>
<feature type="repeat" description="TPR" evidence="1">
    <location>
        <begin position="101"/>
        <end position="134"/>
    </location>
</feature>
<dbReference type="InterPro" id="IPR050754">
    <property type="entry name" value="FKBP4/5/8-like"/>
</dbReference>
<dbReference type="AlphaFoldDB" id="G4TNP1"/>
<feature type="compositionally biased region" description="Basic and acidic residues" evidence="2">
    <location>
        <begin position="83"/>
        <end position="92"/>
    </location>
</feature>
<organism evidence="3 4">
    <name type="scientific">Serendipita indica (strain DSM 11827)</name>
    <name type="common">Root endophyte fungus</name>
    <name type="synonym">Piriformospora indica</name>
    <dbReference type="NCBI Taxonomy" id="1109443"/>
    <lineage>
        <taxon>Eukaryota</taxon>
        <taxon>Fungi</taxon>
        <taxon>Dikarya</taxon>
        <taxon>Basidiomycota</taxon>
        <taxon>Agaricomycotina</taxon>
        <taxon>Agaricomycetes</taxon>
        <taxon>Sebacinales</taxon>
        <taxon>Serendipitaceae</taxon>
        <taxon>Serendipita</taxon>
    </lineage>
</organism>
<dbReference type="HOGENOM" id="CLU_089717_0_0_1"/>
<feature type="compositionally biased region" description="Low complexity" evidence="2">
    <location>
        <begin position="209"/>
        <end position="243"/>
    </location>
</feature>
<accession>G4TNP1</accession>
<evidence type="ECO:0000313" key="4">
    <source>
        <dbReference type="Proteomes" id="UP000007148"/>
    </source>
</evidence>
<dbReference type="PANTHER" id="PTHR46512">
    <property type="entry name" value="PEPTIDYLPROLYL ISOMERASE"/>
    <property type="match status" value="1"/>
</dbReference>
<feature type="region of interest" description="Disordered" evidence="2">
    <location>
        <begin position="56"/>
        <end position="92"/>
    </location>
</feature>
<dbReference type="SMART" id="SM00028">
    <property type="entry name" value="TPR"/>
    <property type="match status" value="3"/>
</dbReference>
<dbReference type="GO" id="GO:0005829">
    <property type="term" value="C:cytosol"/>
    <property type="evidence" value="ECO:0007669"/>
    <property type="project" value="TreeGrafter"/>
</dbReference>